<dbReference type="Gene3D" id="3.40.50.1000">
    <property type="entry name" value="HAD superfamily/HAD-like"/>
    <property type="match status" value="1"/>
</dbReference>
<dbReference type="NCBIfam" id="TIGR01494">
    <property type="entry name" value="ATPase_P-type"/>
    <property type="match status" value="1"/>
</dbReference>
<evidence type="ECO:0000256" key="5">
    <source>
        <dbReference type="ARBA" id="ARBA00022967"/>
    </source>
</evidence>
<dbReference type="STRING" id="555500.I215_14326"/>
<comment type="subcellular location">
    <subcellularLocation>
        <location evidence="10">Cell membrane</location>
    </subcellularLocation>
    <subcellularLocation>
        <location evidence="1">Membrane</location>
    </subcellularLocation>
</comment>
<dbReference type="InterPro" id="IPR023298">
    <property type="entry name" value="ATPase_P-typ_TM_dom_sf"/>
</dbReference>
<dbReference type="PROSITE" id="PS00154">
    <property type="entry name" value="ATPASE_E1_E2"/>
    <property type="match status" value="1"/>
</dbReference>
<feature type="transmembrane region" description="Helical" evidence="10">
    <location>
        <begin position="236"/>
        <end position="254"/>
    </location>
</feature>
<evidence type="ECO:0000256" key="6">
    <source>
        <dbReference type="ARBA" id="ARBA00022989"/>
    </source>
</evidence>
<gene>
    <name evidence="12" type="ORF">I215_14326</name>
</gene>
<dbReference type="FunFam" id="2.70.150.10:FF:000002">
    <property type="entry name" value="Copper-transporting ATPase 1, putative"/>
    <property type="match status" value="1"/>
</dbReference>
<dbReference type="SFLD" id="SFLDG00002">
    <property type="entry name" value="C1.7:_P-type_atpase_like"/>
    <property type="match status" value="1"/>
</dbReference>
<dbReference type="InterPro" id="IPR051014">
    <property type="entry name" value="Cation_Transport_ATPase_IB"/>
</dbReference>
<dbReference type="SFLD" id="SFLDS00003">
    <property type="entry name" value="Haloacid_Dehalogenase"/>
    <property type="match status" value="1"/>
</dbReference>
<accession>K2QH29</accession>
<evidence type="ECO:0000256" key="2">
    <source>
        <dbReference type="ARBA" id="ARBA00006024"/>
    </source>
</evidence>
<dbReference type="GO" id="GO:0046872">
    <property type="term" value="F:metal ion binding"/>
    <property type="evidence" value="ECO:0007669"/>
    <property type="project" value="UniProtKB-KW"/>
</dbReference>
<reference evidence="12 13" key="1">
    <citation type="journal article" date="2012" name="J. Bacteriol.">
        <title>Genome Sequence of Galbibacter marinum Type Strain ck-I2-15.</title>
        <authorList>
            <person name="Lai Q."/>
            <person name="Li C."/>
            <person name="Shao Z."/>
        </authorList>
    </citation>
    <scope>NUCLEOTIDE SEQUENCE [LARGE SCALE GENOMIC DNA]</scope>
    <source>
        <strain evidence="13">ck-I2-15</strain>
    </source>
</reference>
<dbReference type="PATRIC" id="fig|555500.3.peg.2953"/>
<dbReference type="NCBIfam" id="TIGR01512">
    <property type="entry name" value="ATPase-IB2_Cd"/>
    <property type="match status" value="1"/>
</dbReference>
<dbReference type="InterPro" id="IPR023299">
    <property type="entry name" value="ATPase_P-typ_cyto_dom_N"/>
</dbReference>
<keyword evidence="7 10" id="KW-0472">Membrane</keyword>
<feature type="transmembrane region" description="Helical" evidence="10">
    <location>
        <begin position="598"/>
        <end position="616"/>
    </location>
</feature>
<evidence type="ECO:0000256" key="7">
    <source>
        <dbReference type="ARBA" id="ARBA00023136"/>
    </source>
</evidence>
<comment type="catalytic activity">
    <reaction evidence="9">
        <text>Zn(2+)(in) + ATP + H2O = Zn(2+)(out) + ADP + phosphate + H(+)</text>
        <dbReference type="Rhea" id="RHEA:20621"/>
        <dbReference type="ChEBI" id="CHEBI:15377"/>
        <dbReference type="ChEBI" id="CHEBI:15378"/>
        <dbReference type="ChEBI" id="CHEBI:29105"/>
        <dbReference type="ChEBI" id="CHEBI:30616"/>
        <dbReference type="ChEBI" id="CHEBI:43474"/>
        <dbReference type="ChEBI" id="CHEBI:456216"/>
        <dbReference type="EC" id="7.2.2.12"/>
    </reaction>
</comment>
<dbReference type="GO" id="GO:0016463">
    <property type="term" value="F:P-type zinc transporter activity"/>
    <property type="evidence" value="ECO:0007669"/>
    <property type="project" value="UniProtKB-EC"/>
</dbReference>
<dbReference type="GO" id="GO:0005524">
    <property type="term" value="F:ATP binding"/>
    <property type="evidence" value="ECO:0007669"/>
    <property type="project" value="UniProtKB-UniRule"/>
</dbReference>
<proteinExistence type="inferred from homology"/>
<name>K2QH29_9FLAO</name>
<evidence type="ECO:0000256" key="10">
    <source>
        <dbReference type="RuleBase" id="RU362081"/>
    </source>
</evidence>
<feature type="transmembrane region" description="Helical" evidence="10">
    <location>
        <begin position="89"/>
        <end position="107"/>
    </location>
</feature>
<dbReference type="SUPFAM" id="SSF56784">
    <property type="entry name" value="HAD-like"/>
    <property type="match status" value="1"/>
</dbReference>
<keyword evidence="13" id="KW-1185">Reference proteome</keyword>
<feature type="transmembrane region" description="Helical" evidence="10">
    <location>
        <begin position="260"/>
        <end position="286"/>
    </location>
</feature>
<feature type="transmembrane region" description="Helical" evidence="10">
    <location>
        <begin position="573"/>
        <end position="592"/>
    </location>
</feature>
<dbReference type="Pfam" id="PF00122">
    <property type="entry name" value="E1-E2_ATPase"/>
    <property type="match status" value="1"/>
</dbReference>
<evidence type="ECO:0000259" key="11">
    <source>
        <dbReference type="Pfam" id="PF00122"/>
    </source>
</evidence>
<dbReference type="InterPro" id="IPR027256">
    <property type="entry name" value="P-typ_ATPase_IB"/>
</dbReference>
<dbReference type="PANTHER" id="PTHR48085">
    <property type="entry name" value="CADMIUM/ZINC-TRANSPORTING ATPASE HMA2-RELATED"/>
    <property type="match status" value="1"/>
</dbReference>
<dbReference type="eggNOG" id="COG2217">
    <property type="taxonomic scope" value="Bacteria"/>
</dbReference>
<dbReference type="EMBL" id="AMSG01000033">
    <property type="protein sequence ID" value="EKF54052.1"/>
    <property type="molecule type" value="Genomic_DNA"/>
</dbReference>
<evidence type="ECO:0000256" key="8">
    <source>
        <dbReference type="ARBA" id="ARBA00039097"/>
    </source>
</evidence>
<dbReference type="NCBIfam" id="TIGR01525">
    <property type="entry name" value="ATPase-IB_hvy"/>
    <property type="match status" value="1"/>
</dbReference>
<dbReference type="InterPro" id="IPR044492">
    <property type="entry name" value="P_typ_ATPase_HD_dom"/>
</dbReference>
<dbReference type="InterPro" id="IPR008250">
    <property type="entry name" value="ATPase_P-typ_transduc_dom_A_sf"/>
</dbReference>
<dbReference type="Pfam" id="PF00702">
    <property type="entry name" value="Hydrolase"/>
    <property type="match status" value="1"/>
</dbReference>
<dbReference type="AlphaFoldDB" id="K2QH29"/>
<evidence type="ECO:0000256" key="1">
    <source>
        <dbReference type="ARBA" id="ARBA00004370"/>
    </source>
</evidence>
<keyword evidence="10" id="KW-0547">Nucleotide-binding</keyword>
<dbReference type="InterPro" id="IPR036412">
    <property type="entry name" value="HAD-like_sf"/>
</dbReference>
<dbReference type="GO" id="GO:0016887">
    <property type="term" value="F:ATP hydrolysis activity"/>
    <property type="evidence" value="ECO:0007669"/>
    <property type="project" value="InterPro"/>
</dbReference>
<dbReference type="CDD" id="cd02079">
    <property type="entry name" value="P-type_ATPase_HM"/>
    <property type="match status" value="1"/>
</dbReference>
<dbReference type="PANTHER" id="PTHR48085:SF5">
    <property type="entry name" value="CADMIUM_ZINC-TRANSPORTING ATPASE HMA4-RELATED"/>
    <property type="match status" value="1"/>
</dbReference>
<keyword evidence="4 10" id="KW-0479">Metal-binding</keyword>
<evidence type="ECO:0000256" key="3">
    <source>
        <dbReference type="ARBA" id="ARBA00022692"/>
    </source>
</evidence>
<feature type="domain" description="P-type ATPase A" evidence="11">
    <location>
        <begin position="120"/>
        <end position="220"/>
    </location>
</feature>
<keyword evidence="3 10" id="KW-0812">Transmembrane</keyword>
<dbReference type="GO" id="GO:0005886">
    <property type="term" value="C:plasma membrane"/>
    <property type="evidence" value="ECO:0007669"/>
    <property type="project" value="UniProtKB-SubCell"/>
</dbReference>
<evidence type="ECO:0000313" key="13">
    <source>
        <dbReference type="Proteomes" id="UP000007364"/>
    </source>
</evidence>
<dbReference type="PRINTS" id="PR00119">
    <property type="entry name" value="CATATPASE"/>
</dbReference>
<dbReference type="PRINTS" id="PR00120">
    <property type="entry name" value="HATPASE"/>
</dbReference>
<dbReference type="InterPro" id="IPR059000">
    <property type="entry name" value="ATPase_P-type_domA"/>
</dbReference>
<sequence>MMIAMIMKTKNRSILTLVSGGLLLAALAVYLINPGSLAQDIILIVAAILAGVPIAIKAFKALRMKAFSIDLLVTIAVIGAMIIGEYVEAAVVSFLFLFGHYLEGRTLRKTRASLKSLMDMAPLEATILKNGKRITIPADEVQVGDHVIVQPGGRIPVDGIVISGQSLINQAAITGESVPVRKTKGDQVFSSTISDNGYLEILTEKVGDDTTFAKIIELVEEAQETKAKAQKFMERFAAYYTPGIIILSVIVGLITQNVHLALTFLVIACPGALVISVPVSIVAGIGNGAKNGILIKGGDKMENLAKVNTLVFDKTGTLTKGQPEVTDIQAYGISTDELLQLTAEVEVTSEHHLGKTIVKKAKENGLELVNQPTDVEIMKGHGLRAKLDAKQIYIGNKSGAEKLGITIDTEANDYMLQQQKNGNTSVFIARNNKVIGIISIADQVRKEAPATMEQLRNAGIDDLMMLTGDNELVAQKVAHQLGIDKVYSELLPEDKVTKVAGLKTSGRNVAMVGDGINDAPAIATADVGIAMGGTATDVTMQTADIILMSDKLDKLPYAIELAKATISNMKQNTYFALITVALLLVGVLTDNIHLASGMLIHEISVILVILNAVRLVRIPKYQIRFKWPNFKIKTRTERGETQLAM</sequence>
<evidence type="ECO:0000256" key="9">
    <source>
        <dbReference type="ARBA" id="ARBA00047308"/>
    </source>
</evidence>
<dbReference type="SUPFAM" id="SSF81665">
    <property type="entry name" value="Calcium ATPase, transmembrane domain M"/>
    <property type="match status" value="1"/>
</dbReference>
<dbReference type="SFLD" id="SFLDF00027">
    <property type="entry name" value="p-type_atpase"/>
    <property type="match status" value="1"/>
</dbReference>
<keyword evidence="6 10" id="KW-1133">Transmembrane helix</keyword>
<dbReference type="InterPro" id="IPR018303">
    <property type="entry name" value="ATPase_P-typ_P_site"/>
</dbReference>
<comment type="similarity">
    <text evidence="2 10">Belongs to the cation transport ATPase (P-type) (TC 3.A.3) family. Type IB subfamily.</text>
</comment>
<dbReference type="Gene3D" id="3.40.1110.10">
    <property type="entry name" value="Calcium-transporting ATPase, cytoplasmic domain N"/>
    <property type="match status" value="1"/>
</dbReference>
<evidence type="ECO:0000256" key="4">
    <source>
        <dbReference type="ARBA" id="ARBA00022723"/>
    </source>
</evidence>
<evidence type="ECO:0000313" key="12">
    <source>
        <dbReference type="EMBL" id="EKF54052.1"/>
    </source>
</evidence>
<dbReference type="EC" id="7.2.2.12" evidence="8"/>
<dbReference type="Proteomes" id="UP000007364">
    <property type="component" value="Unassembled WGS sequence"/>
</dbReference>
<keyword evidence="5" id="KW-1278">Translocase</keyword>
<keyword evidence="10" id="KW-1003">Cell membrane</keyword>
<dbReference type="Gene3D" id="2.70.150.10">
    <property type="entry name" value="Calcium-transporting ATPase, cytoplasmic transduction domain A"/>
    <property type="match status" value="1"/>
</dbReference>
<dbReference type="NCBIfam" id="TIGR01511">
    <property type="entry name" value="ATPase-IB1_Cu"/>
    <property type="match status" value="1"/>
</dbReference>
<dbReference type="InterPro" id="IPR001757">
    <property type="entry name" value="P_typ_ATPase"/>
</dbReference>
<keyword evidence="10" id="KW-0067">ATP-binding</keyword>
<organism evidence="12 13">
    <name type="scientific">Galbibacter marinus</name>
    <dbReference type="NCBI Taxonomy" id="555500"/>
    <lineage>
        <taxon>Bacteria</taxon>
        <taxon>Pseudomonadati</taxon>
        <taxon>Bacteroidota</taxon>
        <taxon>Flavobacteriia</taxon>
        <taxon>Flavobacteriales</taxon>
        <taxon>Flavobacteriaceae</taxon>
        <taxon>Galbibacter</taxon>
    </lineage>
</organism>
<dbReference type="InterPro" id="IPR023214">
    <property type="entry name" value="HAD_sf"/>
</dbReference>
<dbReference type="SUPFAM" id="SSF81653">
    <property type="entry name" value="Calcium ATPase, transduction domain A"/>
    <property type="match status" value="1"/>
</dbReference>
<comment type="caution">
    <text evidence="12">The sequence shown here is derived from an EMBL/GenBank/DDBJ whole genome shotgun (WGS) entry which is preliminary data.</text>
</comment>
<feature type="transmembrane region" description="Helical" evidence="10">
    <location>
        <begin position="38"/>
        <end position="59"/>
    </location>
</feature>
<protein>
    <recommendedName>
        <fullName evidence="8">P-type Zn(2+) transporter</fullName>
        <ecNumber evidence="8">7.2.2.12</ecNumber>
    </recommendedName>
</protein>
<feature type="transmembrane region" description="Helical" evidence="10">
    <location>
        <begin position="66"/>
        <end position="83"/>
    </location>
</feature>